<dbReference type="Pfam" id="PF09148">
    <property type="entry name" value="DUF1934"/>
    <property type="match status" value="1"/>
</dbReference>
<sequence>MIKMKTCQIDLKGQKDSIELITEGKVYKKNRATYIVYEESEISGMAGTTTTLKVLDNCITMKRFGKNNSELIFEKGKRFKTRYRTAHGDFSVEILTKSVDVEIKHDLTDIDININYDINISGLFEGKNIINIKIN</sequence>
<evidence type="ECO:0000313" key="2">
    <source>
        <dbReference type="Proteomes" id="UP000242520"/>
    </source>
</evidence>
<dbReference type="Proteomes" id="UP000242520">
    <property type="component" value="Unassembled WGS sequence"/>
</dbReference>
<dbReference type="SUPFAM" id="SSF50814">
    <property type="entry name" value="Lipocalins"/>
    <property type="match status" value="1"/>
</dbReference>
<gene>
    <name evidence="1" type="ORF">SAMN02744040_02085</name>
</gene>
<accession>A0A1M5TAD0</accession>
<protein>
    <submittedName>
        <fullName evidence="1">Uncharacterized beta-barrel protein YwiB, DUF1934 family</fullName>
    </submittedName>
</protein>
<evidence type="ECO:0000313" key="1">
    <source>
        <dbReference type="EMBL" id="SHH47674.1"/>
    </source>
</evidence>
<dbReference type="EMBL" id="FQXH01000030">
    <property type="protein sequence ID" value="SHH47674.1"/>
    <property type="molecule type" value="Genomic_DNA"/>
</dbReference>
<dbReference type="InterPro" id="IPR015231">
    <property type="entry name" value="DUF1934"/>
</dbReference>
<dbReference type="STRING" id="1123350.SAMN02744040_02085"/>
<dbReference type="AlphaFoldDB" id="A0A1M5TAD0"/>
<proteinExistence type="predicted"/>
<dbReference type="InterPro" id="IPR012674">
    <property type="entry name" value="Calycin"/>
</dbReference>
<organism evidence="1 2">
    <name type="scientific">Tepidibacter thalassicus DSM 15285</name>
    <dbReference type="NCBI Taxonomy" id="1123350"/>
    <lineage>
        <taxon>Bacteria</taxon>
        <taxon>Bacillati</taxon>
        <taxon>Bacillota</taxon>
        <taxon>Clostridia</taxon>
        <taxon>Peptostreptococcales</taxon>
        <taxon>Peptostreptococcaceae</taxon>
        <taxon>Tepidibacter</taxon>
    </lineage>
</organism>
<keyword evidence="2" id="KW-1185">Reference proteome</keyword>
<name>A0A1M5TAD0_9FIRM</name>
<dbReference type="Gene3D" id="2.40.128.20">
    <property type="match status" value="1"/>
</dbReference>
<reference evidence="2" key="1">
    <citation type="submission" date="2016-11" db="EMBL/GenBank/DDBJ databases">
        <authorList>
            <person name="Varghese N."/>
            <person name="Submissions S."/>
        </authorList>
    </citation>
    <scope>NUCLEOTIDE SEQUENCE [LARGE SCALE GENOMIC DNA]</scope>
    <source>
        <strain evidence="2">DSM 15285</strain>
    </source>
</reference>